<accession>A0A6V7WS45</accession>
<dbReference type="OrthoDB" id="654211at2759"/>
<dbReference type="Gene3D" id="3.30.160.60">
    <property type="entry name" value="Classic Zinc Finger"/>
    <property type="match status" value="2"/>
</dbReference>
<evidence type="ECO:0000259" key="2">
    <source>
        <dbReference type="PROSITE" id="PS50157"/>
    </source>
</evidence>
<reference evidence="3 4" key="1">
    <citation type="submission" date="2020-08" db="EMBL/GenBank/DDBJ databases">
        <authorList>
            <person name="Koutsovoulos G."/>
            <person name="Danchin GJ E."/>
        </authorList>
    </citation>
    <scope>NUCLEOTIDE SEQUENCE [LARGE SCALE GENOMIC DNA]</scope>
</reference>
<evidence type="ECO:0000313" key="4">
    <source>
        <dbReference type="Proteomes" id="UP000580250"/>
    </source>
</evidence>
<dbReference type="SMART" id="SM00355">
    <property type="entry name" value="ZnF_C2H2"/>
    <property type="match status" value="2"/>
</dbReference>
<dbReference type="EMBL" id="CAJEWN010000774">
    <property type="protein sequence ID" value="CAD2189858.1"/>
    <property type="molecule type" value="Genomic_DNA"/>
</dbReference>
<gene>
    <name evidence="3" type="ORF">MENT_LOCUS42604</name>
</gene>
<keyword evidence="1" id="KW-0862">Zinc</keyword>
<dbReference type="PROSITE" id="PS00028">
    <property type="entry name" value="ZINC_FINGER_C2H2_1"/>
    <property type="match status" value="2"/>
</dbReference>
<dbReference type="Proteomes" id="UP000580250">
    <property type="component" value="Unassembled WGS sequence"/>
</dbReference>
<dbReference type="PANTHER" id="PTHR46179:SF5">
    <property type="entry name" value="ZINC FINGER PROTEIN ZXDC"/>
    <property type="match status" value="1"/>
</dbReference>
<protein>
    <recommendedName>
        <fullName evidence="2">C2H2-type domain-containing protein</fullName>
    </recommendedName>
</protein>
<dbReference type="InterPro" id="IPR051061">
    <property type="entry name" value="Zinc_finger_trans_reg"/>
</dbReference>
<dbReference type="GO" id="GO:0006357">
    <property type="term" value="P:regulation of transcription by RNA polymerase II"/>
    <property type="evidence" value="ECO:0007669"/>
    <property type="project" value="TreeGrafter"/>
</dbReference>
<comment type="caution">
    <text evidence="3">The sequence shown here is derived from an EMBL/GenBank/DDBJ whole genome shotgun (WGS) entry which is preliminary data.</text>
</comment>
<dbReference type="GO" id="GO:0008270">
    <property type="term" value="F:zinc ion binding"/>
    <property type="evidence" value="ECO:0007669"/>
    <property type="project" value="UniProtKB-KW"/>
</dbReference>
<organism evidence="3 4">
    <name type="scientific">Meloidogyne enterolobii</name>
    <name type="common">Root-knot nematode worm</name>
    <name type="synonym">Meloidogyne mayaguensis</name>
    <dbReference type="NCBI Taxonomy" id="390850"/>
    <lineage>
        <taxon>Eukaryota</taxon>
        <taxon>Metazoa</taxon>
        <taxon>Ecdysozoa</taxon>
        <taxon>Nematoda</taxon>
        <taxon>Chromadorea</taxon>
        <taxon>Rhabditida</taxon>
        <taxon>Tylenchina</taxon>
        <taxon>Tylenchomorpha</taxon>
        <taxon>Tylenchoidea</taxon>
        <taxon>Meloidogynidae</taxon>
        <taxon>Meloidogyninae</taxon>
        <taxon>Meloidogyne</taxon>
    </lineage>
</organism>
<dbReference type="PANTHER" id="PTHR46179">
    <property type="entry name" value="ZINC FINGER PROTEIN"/>
    <property type="match status" value="1"/>
</dbReference>
<evidence type="ECO:0000313" key="3">
    <source>
        <dbReference type="EMBL" id="CAD2189858.1"/>
    </source>
</evidence>
<keyword evidence="1" id="KW-0863">Zinc-finger</keyword>
<dbReference type="AlphaFoldDB" id="A0A6V7WS45"/>
<dbReference type="Pfam" id="PF00096">
    <property type="entry name" value="zf-C2H2"/>
    <property type="match status" value="2"/>
</dbReference>
<dbReference type="GO" id="GO:0005634">
    <property type="term" value="C:nucleus"/>
    <property type="evidence" value="ECO:0007669"/>
    <property type="project" value="TreeGrafter"/>
</dbReference>
<sequence>MSFINGTCNLNTFMLDQLLLEQVKQKELNKCQILLNELLRQFNILPLPQNNEKELELDEYKLQNNTEANTFLSTTSASNSSNNHLNSSLRINNEQKQQRPHSCEYCQKSFRFKSNLFEHKSIHKSACHRNTFICPFCTKTCRLKGNLKKHLQIHVKNVNELERLWKNYFSRQSGRPRKNAKLVPLPKPGDDLGLVPVMLKTKNNQILKNNCQWTFASENDNLKNKV</sequence>
<keyword evidence="1" id="KW-0479">Metal-binding</keyword>
<dbReference type="PROSITE" id="PS50157">
    <property type="entry name" value="ZINC_FINGER_C2H2_2"/>
    <property type="match status" value="2"/>
</dbReference>
<name>A0A6V7WS45_MELEN</name>
<dbReference type="InterPro" id="IPR013087">
    <property type="entry name" value="Znf_C2H2_type"/>
</dbReference>
<proteinExistence type="predicted"/>
<feature type="domain" description="C2H2-type" evidence="2">
    <location>
        <begin position="132"/>
        <end position="159"/>
    </location>
</feature>
<evidence type="ECO:0000256" key="1">
    <source>
        <dbReference type="PROSITE-ProRule" id="PRU00042"/>
    </source>
</evidence>
<feature type="domain" description="C2H2-type" evidence="2">
    <location>
        <begin position="101"/>
        <end position="123"/>
    </location>
</feature>
<dbReference type="InterPro" id="IPR036236">
    <property type="entry name" value="Znf_C2H2_sf"/>
</dbReference>
<dbReference type="GO" id="GO:0003712">
    <property type="term" value="F:transcription coregulator activity"/>
    <property type="evidence" value="ECO:0007669"/>
    <property type="project" value="TreeGrafter"/>
</dbReference>
<dbReference type="SUPFAM" id="SSF57667">
    <property type="entry name" value="beta-beta-alpha zinc fingers"/>
    <property type="match status" value="1"/>
</dbReference>